<evidence type="ECO:0000313" key="3">
    <source>
        <dbReference type="Proteomes" id="UP000546701"/>
    </source>
</evidence>
<reference evidence="2 3" key="1">
    <citation type="submission" date="2020-08" db="EMBL/GenBank/DDBJ databases">
        <title>Genomic Encyclopedia of Type Strains, Phase IV (KMG-IV): sequencing the most valuable type-strain genomes for metagenomic binning, comparative biology and taxonomic classification.</title>
        <authorList>
            <person name="Goeker M."/>
        </authorList>
    </citation>
    <scope>NUCLEOTIDE SEQUENCE [LARGE SCALE GENOMIC DNA]</scope>
    <source>
        <strain evidence="2 3">DSM 103336</strain>
    </source>
</reference>
<accession>A0A7W9BR53</accession>
<dbReference type="EMBL" id="JACIJR010000002">
    <property type="protein sequence ID" value="MBB5728631.1"/>
    <property type="molecule type" value="Genomic_DNA"/>
</dbReference>
<feature type="transmembrane region" description="Helical" evidence="1">
    <location>
        <begin position="12"/>
        <end position="33"/>
    </location>
</feature>
<sequence>MLKRDPVTLLARIAFAPIHLLFSGMMILMTLLMPPRRHD</sequence>
<comment type="caution">
    <text evidence="2">The sequence shown here is derived from an EMBL/GenBank/DDBJ whole genome shotgun (WGS) entry which is preliminary data.</text>
</comment>
<name>A0A7W9BR53_9SPHN</name>
<dbReference type="AlphaFoldDB" id="A0A7W9BR53"/>
<keyword evidence="1" id="KW-0472">Membrane</keyword>
<keyword evidence="3" id="KW-1185">Reference proteome</keyword>
<keyword evidence="1" id="KW-0812">Transmembrane</keyword>
<evidence type="ECO:0000256" key="1">
    <source>
        <dbReference type="SAM" id="Phobius"/>
    </source>
</evidence>
<keyword evidence="1" id="KW-1133">Transmembrane helix</keyword>
<gene>
    <name evidence="2" type="ORF">FHS99_001101</name>
</gene>
<protein>
    <submittedName>
        <fullName evidence="2">Uncharacterized protein</fullName>
    </submittedName>
</protein>
<proteinExistence type="predicted"/>
<organism evidence="2 3">
    <name type="scientific">Sphingomonas prati</name>
    <dbReference type="NCBI Taxonomy" id="1843237"/>
    <lineage>
        <taxon>Bacteria</taxon>
        <taxon>Pseudomonadati</taxon>
        <taxon>Pseudomonadota</taxon>
        <taxon>Alphaproteobacteria</taxon>
        <taxon>Sphingomonadales</taxon>
        <taxon>Sphingomonadaceae</taxon>
        <taxon>Sphingomonas</taxon>
    </lineage>
</organism>
<dbReference type="Proteomes" id="UP000546701">
    <property type="component" value="Unassembled WGS sequence"/>
</dbReference>
<evidence type="ECO:0000313" key="2">
    <source>
        <dbReference type="EMBL" id="MBB5728631.1"/>
    </source>
</evidence>